<dbReference type="EMBL" id="CM000832">
    <property type="protein sequence ID" value="EET06511.1"/>
    <property type="molecule type" value="Genomic_DNA"/>
</dbReference>
<name>A0A0E1W2I9_BURPE</name>
<accession>A0A0E1W2I9</accession>
<gene>
    <name evidence="2" type="ORF">BURPS1710A_1585</name>
</gene>
<protein>
    <submittedName>
        <fullName evidence="2">Uncharacterized protein</fullName>
    </submittedName>
</protein>
<organism evidence="2">
    <name type="scientific">Burkholderia pseudomallei 1710a</name>
    <dbReference type="NCBI Taxonomy" id="320371"/>
    <lineage>
        <taxon>Bacteria</taxon>
        <taxon>Pseudomonadati</taxon>
        <taxon>Pseudomonadota</taxon>
        <taxon>Betaproteobacteria</taxon>
        <taxon>Burkholderiales</taxon>
        <taxon>Burkholderiaceae</taxon>
        <taxon>Burkholderia</taxon>
        <taxon>pseudomallei group</taxon>
    </lineage>
</organism>
<evidence type="ECO:0000313" key="2">
    <source>
        <dbReference type="EMBL" id="EET06511.1"/>
    </source>
</evidence>
<dbReference type="HOGENOM" id="CLU_3115507_0_0_4"/>
<dbReference type="Proteomes" id="UP000001812">
    <property type="component" value="Chromosome I"/>
</dbReference>
<sequence>MAYETTHETAHESAPAGVARPGSVLARRGIVADYRGRHGWAGRAAAGVRT</sequence>
<evidence type="ECO:0000256" key="1">
    <source>
        <dbReference type="SAM" id="MobiDB-lite"/>
    </source>
</evidence>
<proteinExistence type="predicted"/>
<feature type="region of interest" description="Disordered" evidence="1">
    <location>
        <begin position="1"/>
        <end position="20"/>
    </location>
</feature>
<reference evidence="2" key="1">
    <citation type="submission" date="2009-05" db="EMBL/GenBank/DDBJ databases">
        <authorList>
            <person name="Harkins D.M."/>
            <person name="DeShazer D."/>
            <person name="Woods D.E."/>
            <person name="Brinkac L.M."/>
            <person name="Brown K.A."/>
            <person name="Hung G.C."/>
            <person name="Tuanyok A."/>
            <person name="Zhang B."/>
            <person name="Nierman W.C."/>
        </authorList>
    </citation>
    <scope>NUCLEOTIDE SEQUENCE [LARGE SCALE GENOMIC DNA]</scope>
    <source>
        <strain evidence="2">1710a</strain>
    </source>
</reference>
<dbReference type="AlphaFoldDB" id="A0A0E1W2I9"/>
<feature type="compositionally biased region" description="Basic and acidic residues" evidence="1">
    <location>
        <begin position="1"/>
        <end position="11"/>
    </location>
</feature>